<dbReference type="Proteomes" id="UP000183454">
    <property type="component" value="Unassembled WGS sequence"/>
</dbReference>
<comment type="PTM">
    <text evidence="9">Transiently phosphorylated on a His residue during the reaction cycle. Phosphorylation strongly increases the affinity for substrates and increases the rate of nicotinate D-ribonucleotide production. Dephosphorylation regenerates the low-affinity form of the enzyme, leading to product release.</text>
</comment>
<dbReference type="RefSeq" id="WP_244505769.1">
    <property type="nucleotide sequence ID" value="NZ_FNNH01000016.1"/>
</dbReference>
<dbReference type="InterPro" id="IPR007229">
    <property type="entry name" value="Nic_PRibTrfase-Fam"/>
</dbReference>
<comment type="similarity">
    <text evidence="2 9">Belongs to the NAPRTase family.</text>
</comment>
<comment type="pathway">
    <text evidence="1 9">Cofactor biosynthesis; NAD(+) biosynthesis; nicotinate D-ribonucleotide from nicotinate: step 1/1.</text>
</comment>
<evidence type="ECO:0000313" key="12">
    <source>
        <dbReference type="EMBL" id="SDW55668.1"/>
    </source>
</evidence>
<dbReference type="GO" id="GO:0016757">
    <property type="term" value="F:glycosyltransferase activity"/>
    <property type="evidence" value="ECO:0007669"/>
    <property type="project" value="UniProtKB-KW"/>
</dbReference>
<feature type="domain" description="Nicotinate/nicotinamide phosphoribosyltransferase" evidence="10">
    <location>
        <begin position="152"/>
        <end position="331"/>
    </location>
</feature>
<sequence length="449" mass="49587">MSMNPLSSPLLSDLYQFTMLQSYLEQDMQETAVFELFIRKLSPGRNFMVAAGLEQVLNFLENLKFSSEELDWLAARFHPSLIDYFEQFHFSGDVHAMPEGTLFFPNEPVLRVTAPLPQAQLIESRLINLFHFETLIASKAARSVLLAPDKLLVDFGMRRAHGAEAALLAARASYLAGFSGTATVLAGALYGIPLFGTMAHSYIQAHADELTAFAHFAYSSPDNVVLLIDTYDTEAAARKVVTLAPILAADRINIQGVRLDSGDLAAHAFNVRQILDQGGLQSTTIFASGNLDEYKLQTLLSAKAPIDGFGIGTALDISIDAPAFDCVYKLQEYAGKPRRKRSEGKATWPGRKQVYRYYTAEDEMSHDIVALAENDPHEGQPLLEPMMLAGQRIHSKISLHDLRQQTLANYTHLPKVLTTLEATPAYPVTISTALQDLAKQLDAEMVTHL</sequence>
<evidence type="ECO:0000256" key="1">
    <source>
        <dbReference type="ARBA" id="ARBA00004952"/>
    </source>
</evidence>
<comment type="function">
    <text evidence="9">Catalyzes the first step in the biosynthesis of NAD from nicotinic acid, the ATP-dependent synthesis of beta-nicotinate D-ribonucleotide from nicotinate and 5-phospho-D-ribose 1-phosphate.</text>
</comment>
<name>A0A1H2UIC1_9PROT</name>
<dbReference type="Gene3D" id="3.20.140.10">
    <property type="entry name" value="nicotinate phosphoribosyltransferase"/>
    <property type="match status" value="1"/>
</dbReference>
<evidence type="ECO:0000313" key="13">
    <source>
        <dbReference type="Proteomes" id="UP000183454"/>
    </source>
</evidence>
<dbReference type="InterPro" id="IPR040727">
    <property type="entry name" value="NAPRTase_N"/>
</dbReference>
<dbReference type="InterPro" id="IPR013785">
    <property type="entry name" value="Aldolase_TIM"/>
</dbReference>
<keyword evidence="6 9" id="KW-0662">Pyridine nucleotide biosynthesis</keyword>
<evidence type="ECO:0000256" key="5">
    <source>
        <dbReference type="ARBA" id="ARBA00022598"/>
    </source>
</evidence>
<accession>A0A1H2UIC1</accession>
<comment type="catalytic activity">
    <reaction evidence="8 9">
        <text>5-phospho-alpha-D-ribose 1-diphosphate + nicotinate + ATP + H2O = nicotinate beta-D-ribonucleotide + ADP + phosphate + diphosphate</text>
        <dbReference type="Rhea" id="RHEA:36163"/>
        <dbReference type="ChEBI" id="CHEBI:15377"/>
        <dbReference type="ChEBI" id="CHEBI:30616"/>
        <dbReference type="ChEBI" id="CHEBI:32544"/>
        <dbReference type="ChEBI" id="CHEBI:33019"/>
        <dbReference type="ChEBI" id="CHEBI:43474"/>
        <dbReference type="ChEBI" id="CHEBI:57502"/>
        <dbReference type="ChEBI" id="CHEBI:58017"/>
        <dbReference type="ChEBI" id="CHEBI:456216"/>
        <dbReference type="EC" id="6.3.4.21"/>
    </reaction>
</comment>
<feature type="domain" description="Nicotinate phosphoribosyltransferase N-terminal" evidence="11">
    <location>
        <begin position="10"/>
        <end position="129"/>
    </location>
</feature>
<organism evidence="12 13">
    <name type="scientific">Nitrosomonas communis</name>
    <dbReference type="NCBI Taxonomy" id="44574"/>
    <lineage>
        <taxon>Bacteria</taxon>
        <taxon>Pseudomonadati</taxon>
        <taxon>Pseudomonadota</taxon>
        <taxon>Betaproteobacteria</taxon>
        <taxon>Nitrosomonadales</taxon>
        <taxon>Nitrosomonadaceae</taxon>
        <taxon>Nitrosomonas</taxon>
    </lineage>
</organism>
<dbReference type="InterPro" id="IPR036068">
    <property type="entry name" value="Nicotinate_pribotase-like_C"/>
</dbReference>
<dbReference type="EC" id="6.3.4.21" evidence="3 9"/>
<proteinExistence type="inferred from homology"/>
<dbReference type="Gene3D" id="3.20.20.70">
    <property type="entry name" value="Aldolase class I"/>
    <property type="match status" value="1"/>
</dbReference>
<protein>
    <recommendedName>
        <fullName evidence="3 9">Nicotinate phosphoribosyltransferase</fullName>
        <ecNumber evidence="3 9">6.3.4.21</ecNumber>
    </recommendedName>
</protein>
<dbReference type="EMBL" id="FNNH01000016">
    <property type="protein sequence ID" value="SDW55668.1"/>
    <property type="molecule type" value="Genomic_DNA"/>
</dbReference>
<dbReference type="InterPro" id="IPR041525">
    <property type="entry name" value="N/Namide_PRibTrfase"/>
</dbReference>
<evidence type="ECO:0000259" key="10">
    <source>
        <dbReference type="Pfam" id="PF04095"/>
    </source>
</evidence>
<dbReference type="NCBIfam" id="TIGR01513">
    <property type="entry name" value="NAPRTase_put"/>
    <property type="match status" value="1"/>
</dbReference>
<dbReference type="NCBIfam" id="NF006696">
    <property type="entry name" value="PRK09243.1-3"/>
    <property type="match status" value="1"/>
</dbReference>
<evidence type="ECO:0000256" key="3">
    <source>
        <dbReference type="ARBA" id="ARBA00013236"/>
    </source>
</evidence>
<evidence type="ECO:0000256" key="4">
    <source>
        <dbReference type="ARBA" id="ARBA00022553"/>
    </source>
</evidence>
<dbReference type="GO" id="GO:0005829">
    <property type="term" value="C:cytosol"/>
    <property type="evidence" value="ECO:0007669"/>
    <property type="project" value="TreeGrafter"/>
</dbReference>
<dbReference type="PANTHER" id="PTHR11098:SF1">
    <property type="entry name" value="NICOTINATE PHOSPHORIBOSYLTRANSFERASE"/>
    <property type="match status" value="1"/>
</dbReference>
<evidence type="ECO:0000256" key="9">
    <source>
        <dbReference type="RuleBase" id="RU365100"/>
    </source>
</evidence>
<evidence type="ECO:0000256" key="8">
    <source>
        <dbReference type="ARBA" id="ARBA00048668"/>
    </source>
</evidence>
<dbReference type="PIRSF" id="PIRSF000484">
    <property type="entry name" value="NAPRT"/>
    <property type="match status" value="1"/>
</dbReference>
<reference evidence="12 13" key="1">
    <citation type="submission" date="2016-10" db="EMBL/GenBank/DDBJ databases">
        <authorList>
            <person name="de Groot N.N."/>
        </authorList>
    </citation>
    <scope>NUCLEOTIDE SEQUENCE [LARGE SCALE GENOMIC DNA]</scope>
    <source>
        <strain evidence="12 13">Nm110</strain>
    </source>
</reference>
<dbReference type="PANTHER" id="PTHR11098">
    <property type="entry name" value="NICOTINATE PHOSPHORIBOSYLTRANSFERASE"/>
    <property type="match status" value="1"/>
</dbReference>
<gene>
    <name evidence="12" type="ORF">SAMN05421882_101616</name>
</gene>
<keyword evidence="4" id="KW-0597">Phosphoprotein</keyword>
<dbReference type="GO" id="GO:0004516">
    <property type="term" value="F:nicotinate phosphoribosyltransferase activity"/>
    <property type="evidence" value="ECO:0007669"/>
    <property type="project" value="UniProtKB-UniRule"/>
</dbReference>
<dbReference type="AlphaFoldDB" id="A0A1H2UIC1"/>
<dbReference type="SUPFAM" id="SSF51690">
    <property type="entry name" value="Nicotinate/Quinolinate PRTase C-terminal domain-like"/>
    <property type="match status" value="1"/>
</dbReference>
<keyword evidence="7 9" id="KW-0808">Transferase</keyword>
<dbReference type="GO" id="GO:0034355">
    <property type="term" value="P:NAD+ biosynthetic process via the salvage pathway"/>
    <property type="evidence" value="ECO:0007669"/>
    <property type="project" value="TreeGrafter"/>
</dbReference>
<evidence type="ECO:0000256" key="6">
    <source>
        <dbReference type="ARBA" id="ARBA00022642"/>
    </source>
</evidence>
<dbReference type="CDD" id="cd01570">
    <property type="entry name" value="NAPRTase_A"/>
    <property type="match status" value="1"/>
</dbReference>
<evidence type="ECO:0000256" key="7">
    <source>
        <dbReference type="ARBA" id="ARBA00022679"/>
    </source>
</evidence>
<dbReference type="SUPFAM" id="SSF54675">
    <property type="entry name" value="Nicotinate/Quinolinate PRTase N-terminal domain-like"/>
    <property type="match status" value="1"/>
</dbReference>
<keyword evidence="5 9" id="KW-0436">Ligase</keyword>
<dbReference type="Pfam" id="PF04095">
    <property type="entry name" value="NAPRTase"/>
    <property type="match status" value="1"/>
</dbReference>
<dbReference type="InterPro" id="IPR006405">
    <property type="entry name" value="Nic_PRibTrfase_pncB"/>
</dbReference>
<keyword evidence="12" id="KW-0328">Glycosyltransferase</keyword>
<evidence type="ECO:0000259" key="11">
    <source>
        <dbReference type="Pfam" id="PF17767"/>
    </source>
</evidence>
<evidence type="ECO:0000256" key="2">
    <source>
        <dbReference type="ARBA" id="ARBA00010897"/>
    </source>
</evidence>
<dbReference type="UniPathway" id="UPA00253">
    <property type="reaction ID" value="UER00457"/>
</dbReference>
<dbReference type="Pfam" id="PF17767">
    <property type="entry name" value="NAPRTase_N"/>
    <property type="match status" value="1"/>
</dbReference>
<dbReference type="NCBIfam" id="NF009131">
    <property type="entry name" value="PRK12484.1"/>
    <property type="match status" value="1"/>
</dbReference>